<keyword evidence="6 8" id="KW-1133">Transmembrane helix</keyword>
<evidence type="ECO:0000256" key="6">
    <source>
        <dbReference type="ARBA" id="ARBA00022989"/>
    </source>
</evidence>
<comment type="subcellular location">
    <subcellularLocation>
        <location evidence="1">Cell membrane</location>
        <topology evidence="1">Multi-pass membrane protein</topology>
    </subcellularLocation>
</comment>
<dbReference type="SUPFAM" id="SSF116726">
    <property type="entry name" value="TrkA C-terminal domain-like"/>
    <property type="match status" value="1"/>
</dbReference>
<feature type="transmembrane region" description="Helical" evidence="8">
    <location>
        <begin position="12"/>
        <end position="27"/>
    </location>
</feature>
<organism evidence="10 11">
    <name type="scientific">Phyllobacterium trifolii</name>
    <dbReference type="NCBI Taxonomy" id="300193"/>
    <lineage>
        <taxon>Bacteria</taxon>
        <taxon>Pseudomonadati</taxon>
        <taxon>Pseudomonadota</taxon>
        <taxon>Alphaproteobacteria</taxon>
        <taxon>Hyphomicrobiales</taxon>
        <taxon>Phyllobacteriaceae</taxon>
        <taxon>Phyllobacterium</taxon>
    </lineage>
</organism>
<evidence type="ECO:0000313" key="10">
    <source>
        <dbReference type="EMBL" id="MBB3149642.1"/>
    </source>
</evidence>
<feature type="transmembrane region" description="Helical" evidence="8">
    <location>
        <begin position="69"/>
        <end position="87"/>
    </location>
</feature>
<evidence type="ECO:0000259" key="9">
    <source>
        <dbReference type="Pfam" id="PF06826"/>
    </source>
</evidence>
<feature type="transmembrane region" description="Helical" evidence="8">
    <location>
        <begin position="390"/>
        <end position="408"/>
    </location>
</feature>
<dbReference type="InterPro" id="IPR050144">
    <property type="entry name" value="AAE_transporter"/>
</dbReference>
<evidence type="ECO:0000256" key="5">
    <source>
        <dbReference type="ARBA" id="ARBA00022692"/>
    </source>
</evidence>
<dbReference type="Proteomes" id="UP000554520">
    <property type="component" value="Unassembled WGS sequence"/>
</dbReference>
<feature type="domain" description="YidE/YbjL duplication" evidence="9">
    <location>
        <begin position="16"/>
        <end position="190"/>
    </location>
</feature>
<feature type="transmembrane region" description="Helical" evidence="8">
    <location>
        <begin position="34"/>
        <end position="57"/>
    </location>
</feature>
<dbReference type="InterPro" id="IPR006512">
    <property type="entry name" value="YidE_YbjL"/>
</dbReference>
<proteinExistence type="inferred from homology"/>
<name>A0A839ULR4_9HYPH</name>
<feature type="domain" description="YidE/YbjL duplication" evidence="9">
    <location>
        <begin position="393"/>
        <end position="559"/>
    </location>
</feature>
<dbReference type="RefSeq" id="WP_183665519.1">
    <property type="nucleotide sequence ID" value="NZ_JACHXN010000037.1"/>
</dbReference>
<keyword evidence="3" id="KW-0813">Transport</keyword>
<dbReference type="InterPro" id="IPR036721">
    <property type="entry name" value="RCK_C_sf"/>
</dbReference>
<dbReference type="NCBIfam" id="TIGR01625">
    <property type="entry name" value="YidE_YbjL_dupl"/>
    <property type="match status" value="1"/>
</dbReference>
<evidence type="ECO:0000256" key="4">
    <source>
        <dbReference type="ARBA" id="ARBA00022475"/>
    </source>
</evidence>
<comment type="similarity">
    <text evidence="2">Belongs to the AAE transporter (TC 2.A.81) family.</text>
</comment>
<feature type="transmembrane region" description="Helical" evidence="8">
    <location>
        <begin position="484"/>
        <end position="506"/>
    </location>
</feature>
<evidence type="ECO:0000256" key="7">
    <source>
        <dbReference type="ARBA" id="ARBA00023136"/>
    </source>
</evidence>
<feature type="transmembrane region" description="Helical" evidence="8">
    <location>
        <begin position="414"/>
        <end position="434"/>
    </location>
</feature>
<evidence type="ECO:0000256" key="1">
    <source>
        <dbReference type="ARBA" id="ARBA00004651"/>
    </source>
</evidence>
<dbReference type="AlphaFoldDB" id="A0A839ULR4"/>
<reference evidence="10 11" key="1">
    <citation type="submission" date="2020-08" db="EMBL/GenBank/DDBJ databases">
        <title>Genomic Encyclopedia of Type Strains, Phase III (KMG-III): the genomes of soil and plant-associated and newly described type strains.</title>
        <authorList>
            <person name="Whitman W."/>
        </authorList>
    </citation>
    <scope>NUCLEOTIDE SEQUENCE [LARGE SCALE GENOMIC DNA]</scope>
    <source>
        <strain evidence="10 11">CECT 7015</strain>
    </source>
</reference>
<feature type="transmembrane region" description="Helical" evidence="8">
    <location>
        <begin position="163"/>
        <end position="185"/>
    </location>
</feature>
<evidence type="ECO:0000256" key="8">
    <source>
        <dbReference type="SAM" id="Phobius"/>
    </source>
</evidence>
<sequence length="565" mass="59098">MQTFFEFLNANPFMLLFLTVGLAVWIGRQSVMGYGLGMVAAAIIVGCGLAVVGSIYGVKLELNNFTKSMFYYLFMYGVGLRVGPSFMNSLGGDGIKFTVLAFVSCIVGLTIVVLGAIILDLPLGTAGGMLAGSQTMSAAIGSAEQAVTSGAMALPAGTTPEQASAMIALSYGITYIWGTVGIILITKYLPKWWGVDARAAARAYEAEHGVASGDAPMLSGWTTGGLRAYRLENAAWKGRTVRDLLHENPEYRVVNVVRGGAPQELTGTLALQLGDVIALGGRRETLSDKMGLIGPEVADKVALDIPLDTAEILVTNGEIVKKTRSEWRALPGVDQLQVTGLERGGVRLPIGNDTKLQRMDVVTVVGLKDAVTKVGALFGRVIRPSSATDLLTLSLGMILGLLIGAIQFPAFGASIGLGNAGGLLVSGVIVSSLASRLRFFGNTPSAARNILEDLGLVVFVAIVGINAGNSLLSQLTGALALKIFLVGFVACSVPPVIVWAIGFHVFKMNPAILMGAVAGARSHSGPCREAAVEIQSNVPWIGFPVGYAVSGILLTVFGYFAMILS</sequence>
<dbReference type="EMBL" id="JACHXN010000037">
    <property type="protein sequence ID" value="MBB3149642.1"/>
    <property type="molecule type" value="Genomic_DNA"/>
</dbReference>
<keyword evidence="11" id="KW-1185">Reference proteome</keyword>
<accession>A0A839ULR4</accession>
<dbReference type="PANTHER" id="PTHR30445:SF9">
    <property type="match status" value="1"/>
</dbReference>
<dbReference type="PANTHER" id="PTHR30445">
    <property type="entry name" value="K(+)_H(+) ANTIPORTER SUBUNIT KHTT"/>
    <property type="match status" value="1"/>
</dbReference>
<feature type="transmembrane region" description="Helical" evidence="8">
    <location>
        <begin position="454"/>
        <end position="472"/>
    </location>
</feature>
<feature type="transmembrane region" description="Helical" evidence="8">
    <location>
        <begin position="99"/>
        <end position="119"/>
    </location>
</feature>
<dbReference type="Pfam" id="PF06826">
    <property type="entry name" value="Asp-Al_Ex"/>
    <property type="match status" value="2"/>
</dbReference>
<dbReference type="GO" id="GO:0006813">
    <property type="term" value="P:potassium ion transport"/>
    <property type="evidence" value="ECO:0007669"/>
    <property type="project" value="InterPro"/>
</dbReference>
<feature type="transmembrane region" description="Helical" evidence="8">
    <location>
        <begin position="545"/>
        <end position="564"/>
    </location>
</feature>
<keyword evidence="7 8" id="KW-0472">Membrane</keyword>
<comment type="caution">
    <text evidence="10">The sequence shown here is derived from an EMBL/GenBank/DDBJ whole genome shotgun (WGS) entry which is preliminary data.</text>
</comment>
<evidence type="ECO:0000256" key="3">
    <source>
        <dbReference type="ARBA" id="ARBA00022448"/>
    </source>
</evidence>
<evidence type="ECO:0000256" key="2">
    <source>
        <dbReference type="ARBA" id="ARBA00009854"/>
    </source>
</evidence>
<keyword evidence="4" id="KW-1003">Cell membrane</keyword>
<gene>
    <name evidence="10" type="ORF">FHS21_006096</name>
</gene>
<evidence type="ECO:0000313" key="11">
    <source>
        <dbReference type="Proteomes" id="UP000554520"/>
    </source>
</evidence>
<keyword evidence="5 8" id="KW-0812">Transmembrane</keyword>
<protein>
    <submittedName>
        <fullName evidence="10">Putative transport protein</fullName>
    </submittedName>
</protein>
<dbReference type="GO" id="GO:0005886">
    <property type="term" value="C:plasma membrane"/>
    <property type="evidence" value="ECO:0007669"/>
    <property type="project" value="UniProtKB-SubCell"/>
</dbReference>